<dbReference type="EMBL" id="AESD01000366">
    <property type="protein sequence ID" value="EHJ12845.1"/>
    <property type="molecule type" value="Genomic_DNA"/>
</dbReference>
<organism evidence="1 2">
    <name type="scientific">Crocosphaera watsonii WH 0003</name>
    <dbReference type="NCBI Taxonomy" id="423471"/>
    <lineage>
        <taxon>Bacteria</taxon>
        <taxon>Bacillati</taxon>
        <taxon>Cyanobacteriota</taxon>
        <taxon>Cyanophyceae</taxon>
        <taxon>Oscillatoriophycideae</taxon>
        <taxon>Chroococcales</taxon>
        <taxon>Aphanothecaceae</taxon>
        <taxon>Crocosphaera</taxon>
    </lineage>
</organism>
<gene>
    <name evidence="1" type="ORF">CWATWH0003_2460</name>
</gene>
<evidence type="ECO:0000313" key="2">
    <source>
        <dbReference type="Proteomes" id="UP000003477"/>
    </source>
</evidence>
<proteinExistence type="predicted"/>
<evidence type="ECO:0000313" key="1">
    <source>
        <dbReference type="EMBL" id="EHJ12845.1"/>
    </source>
</evidence>
<dbReference type="GeneID" id="88766132"/>
<dbReference type="AlphaFoldDB" id="G5J4P2"/>
<sequence>MTETKLTPKVPTKRIFPENQWTQEKLDQWKTEIVEYRQRCQSIFNRLQPELIKTHYNWYIVIEPEGGSYIIEQDKMNLLKKIRQIYPNKKTFLFQINETGVSGTL</sequence>
<reference evidence="1 2" key="1">
    <citation type="journal article" date="2011" name="Front. Microbiol.">
        <title>Two Strains of Crocosphaera watsonii with Highly Conserved Genomes are Distinguished by Strain-Specific Features.</title>
        <authorList>
            <person name="Bench S.R."/>
            <person name="Ilikchyan I.N."/>
            <person name="Tripp H.J."/>
            <person name="Zehr J.P."/>
        </authorList>
    </citation>
    <scope>NUCLEOTIDE SEQUENCE [LARGE SCALE GENOMIC DNA]</scope>
    <source>
        <strain evidence="1 2">WH 0003</strain>
    </source>
</reference>
<dbReference type="PATRIC" id="fig|423471.3.peg.2313"/>
<accession>G5J4P2</accession>
<comment type="caution">
    <text evidence="1">The sequence shown here is derived from an EMBL/GenBank/DDBJ whole genome shotgun (WGS) entry which is preliminary data.</text>
</comment>
<protein>
    <recommendedName>
        <fullName evidence="3">DUF5678 domain-containing protein</fullName>
    </recommendedName>
</protein>
<dbReference type="Proteomes" id="UP000003477">
    <property type="component" value="Unassembled WGS sequence"/>
</dbReference>
<dbReference type="RefSeq" id="WP_007310683.1">
    <property type="nucleotide sequence ID" value="NZ_AESD01000366.1"/>
</dbReference>
<evidence type="ECO:0008006" key="3">
    <source>
        <dbReference type="Google" id="ProtNLM"/>
    </source>
</evidence>
<name>G5J4P2_CROWT</name>